<dbReference type="PRINTS" id="PR00081">
    <property type="entry name" value="GDHRDH"/>
</dbReference>
<dbReference type="AlphaFoldDB" id="A0AAU8DS15"/>
<dbReference type="PANTHER" id="PTHR42760:SF133">
    <property type="entry name" value="3-OXOACYL-[ACYL-CARRIER-PROTEIN] REDUCTASE"/>
    <property type="match status" value="1"/>
</dbReference>
<organism evidence="3">
    <name type="scientific">Nakamurella sp. A5-74</name>
    <dbReference type="NCBI Taxonomy" id="3158264"/>
    <lineage>
        <taxon>Bacteria</taxon>
        <taxon>Bacillati</taxon>
        <taxon>Actinomycetota</taxon>
        <taxon>Actinomycetes</taxon>
        <taxon>Nakamurellales</taxon>
        <taxon>Nakamurellaceae</taxon>
        <taxon>Nakamurella</taxon>
    </lineage>
</organism>
<dbReference type="InterPro" id="IPR002347">
    <property type="entry name" value="SDR_fam"/>
</dbReference>
<dbReference type="Gene3D" id="3.40.50.720">
    <property type="entry name" value="NAD(P)-binding Rossmann-like Domain"/>
    <property type="match status" value="1"/>
</dbReference>
<dbReference type="FunFam" id="3.40.50.720:FF:000084">
    <property type="entry name" value="Short-chain dehydrogenase reductase"/>
    <property type="match status" value="1"/>
</dbReference>
<evidence type="ECO:0000313" key="3">
    <source>
        <dbReference type="EMBL" id="XCG64543.1"/>
    </source>
</evidence>
<gene>
    <name evidence="3" type="ORF">ABLG96_04165</name>
</gene>
<name>A0AAU8DS15_9ACTN</name>
<dbReference type="PRINTS" id="PR00080">
    <property type="entry name" value="SDRFAMILY"/>
</dbReference>
<dbReference type="GO" id="GO:0016616">
    <property type="term" value="F:oxidoreductase activity, acting on the CH-OH group of donors, NAD or NADP as acceptor"/>
    <property type="evidence" value="ECO:0007669"/>
    <property type="project" value="TreeGrafter"/>
</dbReference>
<dbReference type="InterPro" id="IPR036291">
    <property type="entry name" value="NAD(P)-bd_dom_sf"/>
</dbReference>
<evidence type="ECO:0000256" key="1">
    <source>
        <dbReference type="ARBA" id="ARBA00006484"/>
    </source>
</evidence>
<dbReference type="EMBL" id="CP159218">
    <property type="protein sequence ID" value="XCG64543.1"/>
    <property type="molecule type" value="Genomic_DNA"/>
</dbReference>
<reference evidence="3" key="1">
    <citation type="submission" date="2024-05" db="EMBL/GenBank/DDBJ databases">
        <authorList>
            <person name="Cai S.Y."/>
            <person name="Jin L.M."/>
            <person name="Li H.R."/>
        </authorList>
    </citation>
    <scope>NUCLEOTIDE SEQUENCE</scope>
    <source>
        <strain evidence="3">A5-74</strain>
    </source>
</reference>
<sequence>MSAMPAPGTEDPLFSVAGKVVVITGALGQIGAEFTREFLNRGAKVAAISRTATGSRAEQALGDAAGAPDLLVVAADICDRRSIEAALDTIGDRWGTPDVLINNAGIDTQPSAPPEVSGPFEDFPEEIFREVVEVNLVGTFLMTQAVGKRMRAARRGGSIIIIGSIYGMVSPQQPIYAFTADDGDRFVKPVAYSAAKSGLYNLTRYCATYWGREGIRVNTLTPSGVGRDTQDPRFQANYIERMPIGRMATADEFNGAAVFLASAASTYMTGSNLVVDGGWTAW</sequence>
<comment type="similarity">
    <text evidence="1">Belongs to the short-chain dehydrogenases/reductases (SDR) family.</text>
</comment>
<keyword evidence="2" id="KW-0560">Oxidoreductase</keyword>
<dbReference type="Pfam" id="PF13561">
    <property type="entry name" value="adh_short_C2"/>
    <property type="match status" value="1"/>
</dbReference>
<dbReference type="PANTHER" id="PTHR42760">
    <property type="entry name" value="SHORT-CHAIN DEHYDROGENASES/REDUCTASES FAMILY MEMBER"/>
    <property type="match status" value="1"/>
</dbReference>
<dbReference type="RefSeq" id="WP_353650156.1">
    <property type="nucleotide sequence ID" value="NZ_CP159218.1"/>
</dbReference>
<proteinExistence type="inferred from homology"/>
<protein>
    <submittedName>
        <fullName evidence="3">SDR family oxidoreductase</fullName>
    </submittedName>
</protein>
<evidence type="ECO:0000256" key="2">
    <source>
        <dbReference type="ARBA" id="ARBA00023002"/>
    </source>
</evidence>
<accession>A0AAU8DS15</accession>
<dbReference type="SUPFAM" id="SSF51735">
    <property type="entry name" value="NAD(P)-binding Rossmann-fold domains"/>
    <property type="match status" value="1"/>
</dbReference>